<dbReference type="SUPFAM" id="SSF100910">
    <property type="entry name" value="Chemosensory protein Csp2"/>
    <property type="match status" value="1"/>
</dbReference>
<feature type="region of interest" description="Disordered" evidence="1">
    <location>
        <begin position="63"/>
        <end position="161"/>
    </location>
</feature>
<proteinExistence type="predicted"/>
<feature type="non-terminal residue" evidence="2">
    <location>
        <position position="1"/>
    </location>
</feature>
<name>A0A1B6MJG8_9HEMI</name>
<dbReference type="Gene3D" id="1.10.2080.10">
    <property type="entry name" value="Insect odorant-binding protein A10/Ejaculatory bulb-specific protein 3"/>
    <property type="match status" value="1"/>
</dbReference>
<sequence>YVECFASDGPCPPQAREIKKLLPELMTSSCSKCDVNLRQVFERCKELLKSHYPAKLARMLAPTKSSPNAIRRQTQGSRWTTTVGQGGTKASPQRYIGSSWPDSHHSHHVSHPSPAGPRTLRPRVLKPRSGHRTVQQPLRYRRRGQDPGQPEGAGQLRQVRH</sequence>
<dbReference type="InterPro" id="IPR036682">
    <property type="entry name" value="OS_D_A10/PebIII_sf"/>
</dbReference>
<feature type="compositionally biased region" description="Polar residues" evidence="1">
    <location>
        <begin position="63"/>
        <end position="91"/>
    </location>
</feature>
<dbReference type="EMBL" id="GEBQ01003913">
    <property type="protein sequence ID" value="JAT36064.1"/>
    <property type="molecule type" value="Transcribed_RNA"/>
</dbReference>
<reference evidence="2" key="1">
    <citation type="submission" date="2015-11" db="EMBL/GenBank/DDBJ databases">
        <title>De novo transcriptome assembly of four potential Pierce s Disease insect vectors from Arizona vineyards.</title>
        <authorList>
            <person name="Tassone E.E."/>
        </authorList>
    </citation>
    <scope>NUCLEOTIDE SEQUENCE</scope>
</reference>
<dbReference type="InterPro" id="IPR005055">
    <property type="entry name" value="A10/PebIII"/>
</dbReference>
<evidence type="ECO:0000313" key="2">
    <source>
        <dbReference type="EMBL" id="JAT36064.1"/>
    </source>
</evidence>
<gene>
    <name evidence="2" type="ORF">g.13666</name>
</gene>
<accession>A0A1B6MJG8</accession>
<protein>
    <submittedName>
        <fullName evidence="2">Uncharacterized protein</fullName>
    </submittedName>
</protein>
<feature type="compositionally biased region" description="Basic residues" evidence="1">
    <location>
        <begin position="120"/>
        <end position="131"/>
    </location>
</feature>
<evidence type="ECO:0000256" key="1">
    <source>
        <dbReference type="SAM" id="MobiDB-lite"/>
    </source>
</evidence>
<organism evidence="2">
    <name type="scientific">Graphocephala atropunctata</name>
    <dbReference type="NCBI Taxonomy" id="36148"/>
    <lineage>
        <taxon>Eukaryota</taxon>
        <taxon>Metazoa</taxon>
        <taxon>Ecdysozoa</taxon>
        <taxon>Arthropoda</taxon>
        <taxon>Hexapoda</taxon>
        <taxon>Insecta</taxon>
        <taxon>Pterygota</taxon>
        <taxon>Neoptera</taxon>
        <taxon>Paraneoptera</taxon>
        <taxon>Hemiptera</taxon>
        <taxon>Auchenorrhyncha</taxon>
        <taxon>Membracoidea</taxon>
        <taxon>Cicadellidae</taxon>
        <taxon>Cicadellinae</taxon>
        <taxon>Cicadellini</taxon>
        <taxon>Graphocephala</taxon>
    </lineage>
</organism>
<dbReference type="AlphaFoldDB" id="A0A1B6MJG8"/>
<dbReference type="Pfam" id="PF03392">
    <property type="entry name" value="OS-D"/>
    <property type="match status" value="1"/>
</dbReference>